<proteinExistence type="predicted"/>
<reference evidence="1 2" key="1">
    <citation type="journal article" date="2014" name="Agronomy (Basel)">
        <title>A Draft Genome Sequence for Ensete ventricosum, the Drought-Tolerant Tree Against Hunger.</title>
        <authorList>
            <person name="Harrison J."/>
            <person name="Moore K.A."/>
            <person name="Paszkiewicz K."/>
            <person name="Jones T."/>
            <person name="Grant M."/>
            <person name="Ambacheew D."/>
            <person name="Muzemil S."/>
            <person name="Studholme D.J."/>
        </authorList>
    </citation>
    <scope>NUCLEOTIDE SEQUENCE [LARGE SCALE GENOMIC DNA]</scope>
</reference>
<protein>
    <submittedName>
        <fullName evidence="1">Uncharacterized protein</fullName>
    </submittedName>
</protein>
<sequence length="51" mass="5604">MTMLAPLKVKLTNKDLKEISDEAPRDEVGSHNLCFCGIIQLKACEHSTSTS</sequence>
<comment type="caution">
    <text evidence="1">The sequence shown here is derived from an EMBL/GenBank/DDBJ whole genome shotgun (WGS) entry which is preliminary data.</text>
</comment>
<dbReference type="AlphaFoldDB" id="A0A426Z1B6"/>
<accession>A0A426Z1B6</accession>
<evidence type="ECO:0000313" key="2">
    <source>
        <dbReference type="Proteomes" id="UP000287651"/>
    </source>
</evidence>
<organism evidence="1 2">
    <name type="scientific">Ensete ventricosum</name>
    <name type="common">Abyssinian banana</name>
    <name type="synonym">Musa ensete</name>
    <dbReference type="NCBI Taxonomy" id="4639"/>
    <lineage>
        <taxon>Eukaryota</taxon>
        <taxon>Viridiplantae</taxon>
        <taxon>Streptophyta</taxon>
        <taxon>Embryophyta</taxon>
        <taxon>Tracheophyta</taxon>
        <taxon>Spermatophyta</taxon>
        <taxon>Magnoliopsida</taxon>
        <taxon>Liliopsida</taxon>
        <taxon>Zingiberales</taxon>
        <taxon>Musaceae</taxon>
        <taxon>Ensete</taxon>
    </lineage>
</organism>
<evidence type="ECO:0000313" key="1">
    <source>
        <dbReference type="EMBL" id="RRT57769.1"/>
    </source>
</evidence>
<gene>
    <name evidence="1" type="ORF">B296_00023487</name>
</gene>
<dbReference type="Proteomes" id="UP000287651">
    <property type="component" value="Unassembled WGS sequence"/>
</dbReference>
<name>A0A426Z1B6_ENSVE</name>
<dbReference type="EMBL" id="AMZH03009008">
    <property type="protein sequence ID" value="RRT57769.1"/>
    <property type="molecule type" value="Genomic_DNA"/>
</dbReference>